<organism evidence="7 8">
    <name type="scientific">Tripterygium wilfordii</name>
    <name type="common">Thunder God vine</name>
    <dbReference type="NCBI Taxonomy" id="458696"/>
    <lineage>
        <taxon>Eukaryota</taxon>
        <taxon>Viridiplantae</taxon>
        <taxon>Streptophyta</taxon>
        <taxon>Embryophyta</taxon>
        <taxon>Tracheophyta</taxon>
        <taxon>Spermatophyta</taxon>
        <taxon>Magnoliopsida</taxon>
        <taxon>eudicotyledons</taxon>
        <taxon>Gunneridae</taxon>
        <taxon>Pentapetalae</taxon>
        <taxon>rosids</taxon>
        <taxon>fabids</taxon>
        <taxon>Celastrales</taxon>
        <taxon>Celastraceae</taxon>
        <taxon>Tripterygium</taxon>
    </lineage>
</organism>
<feature type="compositionally biased region" description="Basic and acidic residues" evidence="5">
    <location>
        <begin position="201"/>
        <end position="215"/>
    </location>
</feature>
<protein>
    <submittedName>
        <fullName evidence="7">Transcription factor bHLH63 isoform X1</fullName>
    </submittedName>
</protein>
<dbReference type="InterPro" id="IPR011598">
    <property type="entry name" value="bHLH_dom"/>
</dbReference>
<evidence type="ECO:0000256" key="4">
    <source>
        <dbReference type="ARBA" id="ARBA00023242"/>
    </source>
</evidence>
<keyword evidence="4" id="KW-0539">Nucleus</keyword>
<reference evidence="7 8" key="1">
    <citation type="journal article" date="2020" name="Nat. Commun.">
        <title>Genome of Tripterygium wilfordii and identification of cytochrome P450 involved in triptolide biosynthesis.</title>
        <authorList>
            <person name="Tu L."/>
            <person name="Su P."/>
            <person name="Zhang Z."/>
            <person name="Gao L."/>
            <person name="Wang J."/>
            <person name="Hu T."/>
            <person name="Zhou J."/>
            <person name="Zhang Y."/>
            <person name="Zhao Y."/>
            <person name="Liu Y."/>
            <person name="Song Y."/>
            <person name="Tong Y."/>
            <person name="Lu Y."/>
            <person name="Yang J."/>
            <person name="Xu C."/>
            <person name="Jia M."/>
            <person name="Peters R.J."/>
            <person name="Huang L."/>
            <person name="Gao W."/>
        </authorList>
    </citation>
    <scope>NUCLEOTIDE SEQUENCE [LARGE SCALE GENOMIC DNA]</scope>
    <source>
        <strain evidence="8">cv. XIE 37</strain>
        <tissue evidence="7">Leaf</tissue>
    </source>
</reference>
<dbReference type="InParanoid" id="A0A7J7DH84"/>
<evidence type="ECO:0000259" key="6">
    <source>
        <dbReference type="PROSITE" id="PS50888"/>
    </source>
</evidence>
<accession>A0A7J7DH84</accession>
<comment type="caution">
    <text evidence="7">The sequence shown here is derived from an EMBL/GenBank/DDBJ whole genome shotgun (WGS) entry which is preliminary data.</text>
</comment>
<evidence type="ECO:0000256" key="3">
    <source>
        <dbReference type="ARBA" id="ARBA00023163"/>
    </source>
</evidence>
<sequence>MAMNGALLSEMLQCTDTTVLERHRARFKWQQDQHFQHQLQENLFGELGGVFSVPNSVHGFQNGFDPVQLKPDPGMENGWPDLAGFGPCGYGNGPAFDINYGISRTASCPPTVAEAAVKGRESDLSEKITSLATKENSKKRKVDKVQNTKGFVGEDDSKEKRIKGFAEDGESKITEQNSNNNNNKSSNSNSNSNTTAINNKNRKENSVDTSKENSKVSDVQKLDYIHVRARRGQATDSHSLAERVRREKISERMKFLQDLVPGCNKITGKAGMLDEIINYVQSLQRQVEFLSMKLAAINPKLDFNTDNLFAKEVFPASTANNSIPTIGMSTDMTNPANFIQFNPVQQQLISSSGIEMSMINPTDIGLRRTISSPISLPERFLDSSCFTATPTWDSDLQNLYNVTFDQGRSSFTSQPFTGKIERTNKSCQSFFLFTIALMNF</sequence>
<dbReference type="FunFam" id="4.10.280.10:FF:000002">
    <property type="entry name" value="Basic helix-loop-helix transcription factor"/>
    <property type="match status" value="1"/>
</dbReference>
<dbReference type="SUPFAM" id="SSF47459">
    <property type="entry name" value="HLH, helix-loop-helix DNA-binding domain"/>
    <property type="match status" value="1"/>
</dbReference>
<feature type="compositionally biased region" description="Low complexity" evidence="5">
    <location>
        <begin position="177"/>
        <end position="199"/>
    </location>
</feature>
<feature type="compositionally biased region" description="Basic and acidic residues" evidence="5">
    <location>
        <begin position="155"/>
        <end position="173"/>
    </location>
</feature>
<dbReference type="PROSITE" id="PS50888">
    <property type="entry name" value="BHLH"/>
    <property type="match status" value="1"/>
</dbReference>
<dbReference type="GO" id="GO:0005634">
    <property type="term" value="C:nucleus"/>
    <property type="evidence" value="ECO:0007669"/>
    <property type="project" value="UniProtKB-SubCell"/>
</dbReference>
<evidence type="ECO:0000256" key="1">
    <source>
        <dbReference type="ARBA" id="ARBA00004123"/>
    </source>
</evidence>
<dbReference type="InterPro" id="IPR036638">
    <property type="entry name" value="HLH_DNA-bd_sf"/>
</dbReference>
<dbReference type="EMBL" id="JAAARO010000007">
    <property type="protein sequence ID" value="KAF5745717.1"/>
    <property type="molecule type" value="Genomic_DNA"/>
</dbReference>
<dbReference type="Proteomes" id="UP000593562">
    <property type="component" value="Unassembled WGS sequence"/>
</dbReference>
<dbReference type="FunCoup" id="A0A7J7DH84">
    <property type="interactions" value="123"/>
</dbReference>
<evidence type="ECO:0000313" key="7">
    <source>
        <dbReference type="EMBL" id="KAF5745717.1"/>
    </source>
</evidence>
<gene>
    <name evidence="7" type="ORF">HS088_TW07G01309</name>
</gene>
<feature type="region of interest" description="Disordered" evidence="5">
    <location>
        <begin position="131"/>
        <end position="215"/>
    </location>
</feature>
<dbReference type="Pfam" id="PF00010">
    <property type="entry name" value="HLH"/>
    <property type="match status" value="1"/>
</dbReference>
<feature type="domain" description="BHLH" evidence="6">
    <location>
        <begin position="233"/>
        <end position="283"/>
    </location>
</feature>
<dbReference type="SMART" id="SM00353">
    <property type="entry name" value="HLH"/>
    <property type="match status" value="1"/>
</dbReference>
<dbReference type="GO" id="GO:0003700">
    <property type="term" value="F:DNA-binding transcription factor activity"/>
    <property type="evidence" value="ECO:0007669"/>
    <property type="project" value="TreeGrafter"/>
</dbReference>
<dbReference type="InterPro" id="IPR024097">
    <property type="entry name" value="bHLH_ZIP_TF"/>
</dbReference>
<proteinExistence type="predicted"/>
<dbReference type="Gene3D" id="4.10.280.10">
    <property type="entry name" value="Helix-loop-helix DNA-binding domain"/>
    <property type="match status" value="1"/>
</dbReference>
<dbReference type="CDD" id="cd18919">
    <property type="entry name" value="bHLH_AtBPE_like"/>
    <property type="match status" value="1"/>
</dbReference>
<dbReference type="PANTHER" id="PTHR12565:SF456">
    <property type="entry name" value="BHLH DOMAIN-CONTAINING PROTEIN"/>
    <property type="match status" value="1"/>
</dbReference>
<dbReference type="GO" id="GO:0046983">
    <property type="term" value="F:protein dimerization activity"/>
    <property type="evidence" value="ECO:0007669"/>
    <property type="project" value="InterPro"/>
</dbReference>
<dbReference type="AlphaFoldDB" id="A0A7J7DH84"/>
<dbReference type="PANTHER" id="PTHR12565">
    <property type="entry name" value="STEROL REGULATORY ELEMENT-BINDING PROTEIN"/>
    <property type="match status" value="1"/>
</dbReference>
<comment type="subcellular location">
    <subcellularLocation>
        <location evidence="1">Nucleus</location>
    </subcellularLocation>
</comment>
<evidence type="ECO:0000256" key="2">
    <source>
        <dbReference type="ARBA" id="ARBA00023015"/>
    </source>
</evidence>
<name>A0A7J7DH84_TRIWF</name>
<keyword evidence="8" id="KW-1185">Reference proteome</keyword>
<evidence type="ECO:0000256" key="5">
    <source>
        <dbReference type="SAM" id="MobiDB-lite"/>
    </source>
</evidence>
<evidence type="ECO:0000313" key="8">
    <source>
        <dbReference type="Proteomes" id="UP000593562"/>
    </source>
</evidence>
<keyword evidence="2" id="KW-0805">Transcription regulation</keyword>
<keyword evidence="3" id="KW-0804">Transcription</keyword>